<protein>
    <recommendedName>
        <fullName evidence="4">Copper amine oxidase</fullName>
    </recommendedName>
</protein>
<dbReference type="Proteomes" id="UP000187412">
    <property type="component" value="Unassembled WGS sequence"/>
</dbReference>
<accession>A0ABX3HLS3</accession>
<feature type="signal peptide" evidence="1">
    <location>
        <begin position="1"/>
        <end position="22"/>
    </location>
</feature>
<keyword evidence="1" id="KW-0732">Signal</keyword>
<reference evidence="2 3" key="1">
    <citation type="submission" date="2016-10" db="EMBL/GenBank/DDBJ databases">
        <title>Paenibacillus species isolates.</title>
        <authorList>
            <person name="Beno S.M."/>
        </authorList>
    </citation>
    <scope>NUCLEOTIDE SEQUENCE [LARGE SCALE GENOMIC DNA]</scope>
    <source>
        <strain evidence="2 3">FSL H7-0744</strain>
    </source>
</reference>
<evidence type="ECO:0000313" key="3">
    <source>
        <dbReference type="Proteomes" id="UP000187412"/>
    </source>
</evidence>
<evidence type="ECO:0000256" key="1">
    <source>
        <dbReference type="SAM" id="SignalP"/>
    </source>
</evidence>
<gene>
    <name evidence="2" type="ORF">BSK56_07670</name>
</gene>
<organism evidence="2 3">
    <name type="scientific">Paenibacillus borealis</name>
    <dbReference type="NCBI Taxonomy" id="160799"/>
    <lineage>
        <taxon>Bacteria</taxon>
        <taxon>Bacillati</taxon>
        <taxon>Bacillota</taxon>
        <taxon>Bacilli</taxon>
        <taxon>Bacillales</taxon>
        <taxon>Paenibacillaceae</taxon>
        <taxon>Paenibacillus</taxon>
    </lineage>
</organism>
<keyword evidence="3" id="KW-1185">Reference proteome</keyword>
<sequence>MKKRVLAALCVTMISGGTMLYAAPGKPDIAVYLNNVLQKQAGLSVDGETYLPAQQLVGGLQALMFWDESAKAVRVYKPNVNIALLDDQGKIFGKVRSGVSNKFSVLVQVDSLKTDISDLKIIISDPEGKTENIDAASVKDKKDSFWFKSAEFSSTFSAKGNYKIQVYLKDTTSKEWAVVSEIQISTI</sequence>
<dbReference type="EMBL" id="MPTB01000007">
    <property type="protein sequence ID" value="OMD50421.1"/>
    <property type="molecule type" value="Genomic_DNA"/>
</dbReference>
<feature type="chain" id="PRO_5045814973" description="Copper amine oxidase" evidence="1">
    <location>
        <begin position="23"/>
        <end position="187"/>
    </location>
</feature>
<evidence type="ECO:0000313" key="2">
    <source>
        <dbReference type="EMBL" id="OMD50421.1"/>
    </source>
</evidence>
<comment type="caution">
    <text evidence="2">The sequence shown here is derived from an EMBL/GenBank/DDBJ whole genome shotgun (WGS) entry which is preliminary data.</text>
</comment>
<proteinExistence type="predicted"/>
<name>A0ABX3HLS3_PAEBO</name>
<evidence type="ECO:0008006" key="4">
    <source>
        <dbReference type="Google" id="ProtNLM"/>
    </source>
</evidence>